<proteinExistence type="predicted"/>
<name>A0A8S1K2I4_PARPR</name>
<dbReference type="Proteomes" id="UP000688137">
    <property type="component" value="Unassembled WGS sequence"/>
</dbReference>
<organism evidence="1 2">
    <name type="scientific">Paramecium primaurelia</name>
    <dbReference type="NCBI Taxonomy" id="5886"/>
    <lineage>
        <taxon>Eukaryota</taxon>
        <taxon>Sar</taxon>
        <taxon>Alveolata</taxon>
        <taxon>Ciliophora</taxon>
        <taxon>Intramacronucleata</taxon>
        <taxon>Oligohymenophorea</taxon>
        <taxon>Peniculida</taxon>
        <taxon>Parameciidae</taxon>
        <taxon>Paramecium</taxon>
    </lineage>
</organism>
<dbReference type="EMBL" id="CAJJDM010000010">
    <property type="protein sequence ID" value="CAD8049077.1"/>
    <property type="molecule type" value="Genomic_DNA"/>
</dbReference>
<dbReference type="AlphaFoldDB" id="A0A8S1K2I4"/>
<accession>A0A8S1K2I4</accession>
<evidence type="ECO:0000313" key="2">
    <source>
        <dbReference type="Proteomes" id="UP000688137"/>
    </source>
</evidence>
<reference evidence="1" key="1">
    <citation type="submission" date="2021-01" db="EMBL/GenBank/DDBJ databases">
        <authorList>
            <consortium name="Genoscope - CEA"/>
            <person name="William W."/>
        </authorList>
    </citation>
    <scope>NUCLEOTIDE SEQUENCE</scope>
</reference>
<sequence length="638" mass="75905">MKTKEIRKREDILIKLKIKYTNIEELNNQVFEEFFFNKLKEFCFSTRNYELCPTIQQIIKRNPFQQQLNYFKQVHDQKIIKRETKIQYFQDKLIQLLKSNRVVPKILTSIKVKDNSIKLKNRNPPLLDDIHKAQENDDYIVDEVNLDIQEKNLEDLPIDQLILLSLKKLEQNIEKYCSPNFLCYQEVAQIKDTYQKMGSIDLKSNKNYEEIYIIYGKFVNKLNQIVTGFDNEDFFRVVGPLKNIILRKIGKIVLSELVKNQIALPKILTQISLLHANEQSNFGQKRAFELRFTHDFLDQILTMPEVKDFIEIFNFPYLQRCTTWRAIKNYYFQIIATNFKEQENQTENEILSFQLQEIYENINIHSEELKKLSRFGTVAKMFTQVEQRLNYLLDKKVIIDDCDDETKEFLLIAYQLLKIKTAINAKLNKQNGDIILDEPIKKKKPYQKREIKDKKDLDKINQKYRTMTLMLANQRRKISYLLKYFIQSLNAGNQPFPFILGIMEWKRFNIRATINQQSLDFLVTDAVFMKFMHDEYKIDISSGTSQERIDKIINEPYSEYVKKSDSQTLNSWTQLLAKQARLVNEQKELISLQIRKILNTNNFNKEVDNLVQSGQTSTIYTQLISDLIKIREFVNQLY</sequence>
<keyword evidence="2" id="KW-1185">Reference proteome</keyword>
<protein>
    <submittedName>
        <fullName evidence="1">Uncharacterized protein</fullName>
    </submittedName>
</protein>
<comment type="caution">
    <text evidence="1">The sequence shown here is derived from an EMBL/GenBank/DDBJ whole genome shotgun (WGS) entry which is preliminary data.</text>
</comment>
<gene>
    <name evidence="1" type="ORF">PPRIM_AZ9-3.1.T0130217</name>
</gene>
<dbReference type="OMA" id="ELCPTIQ"/>
<evidence type="ECO:0000313" key="1">
    <source>
        <dbReference type="EMBL" id="CAD8049077.1"/>
    </source>
</evidence>